<dbReference type="PROSITE" id="PS50070">
    <property type="entry name" value="KRINGLE_2"/>
    <property type="match status" value="4"/>
</dbReference>
<dbReference type="InterPro" id="IPR000001">
    <property type="entry name" value="Kringle"/>
</dbReference>
<dbReference type="GO" id="GO:0004252">
    <property type="term" value="F:serine-type endopeptidase activity"/>
    <property type="evidence" value="ECO:0007669"/>
    <property type="project" value="InterPro"/>
</dbReference>
<dbReference type="SMART" id="SM00130">
    <property type="entry name" value="KR"/>
    <property type="match status" value="4"/>
</dbReference>
<dbReference type="GO" id="GO:0005615">
    <property type="term" value="C:extracellular space"/>
    <property type="evidence" value="ECO:0007669"/>
    <property type="project" value="TreeGrafter"/>
</dbReference>
<dbReference type="PROSITE" id="PS00021">
    <property type="entry name" value="KRINGLE_1"/>
    <property type="match status" value="1"/>
</dbReference>
<dbReference type="GO" id="GO:0005506">
    <property type="term" value="F:iron ion binding"/>
    <property type="evidence" value="ECO:0007669"/>
    <property type="project" value="InterPro"/>
</dbReference>
<evidence type="ECO:0000256" key="1">
    <source>
        <dbReference type="ARBA" id="ARBA00010617"/>
    </source>
</evidence>
<dbReference type="InterPro" id="IPR001254">
    <property type="entry name" value="Trypsin_dom"/>
</dbReference>
<dbReference type="SUPFAM" id="SSF57440">
    <property type="entry name" value="Kringle-like"/>
    <property type="match status" value="4"/>
</dbReference>
<dbReference type="InterPro" id="IPR038178">
    <property type="entry name" value="Kringle_sf"/>
</dbReference>
<dbReference type="PROSITE" id="PS50240">
    <property type="entry name" value="TRYPSIN_DOM"/>
    <property type="match status" value="1"/>
</dbReference>
<proteinExistence type="inferred from homology"/>
<dbReference type="SUPFAM" id="SSF48264">
    <property type="entry name" value="Cytochrome P450"/>
    <property type="match status" value="1"/>
</dbReference>
<dbReference type="Gene3D" id="2.40.20.10">
    <property type="entry name" value="Plasminogen Kringle 4"/>
    <property type="match status" value="4"/>
</dbReference>
<dbReference type="InterPro" id="IPR018114">
    <property type="entry name" value="TRYPSIN_HIS"/>
</dbReference>
<feature type="signal peptide" evidence="8">
    <location>
        <begin position="1"/>
        <end position="27"/>
    </location>
</feature>
<dbReference type="PANTHER" id="PTHR24261">
    <property type="entry name" value="PLASMINOGEN-RELATED"/>
    <property type="match status" value="1"/>
</dbReference>
<evidence type="ECO:0000256" key="8">
    <source>
        <dbReference type="SAM" id="SignalP"/>
    </source>
</evidence>
<dbReference type="OrthoDB" id="41905at2759"/>
<dbReference type="InterPro" id="IPR009003">
    <property type="entry name" value="Peptidase_S1_PA"/>
</dbReference>
<protein>
    <recommendedName>
        <fullName evidence="10">Plasminogen</fullName>
    </recommendedName>
</protein>
<dbReference type="PROSITE" id="PS00134">
    <property type="entry name" value="TRYPSIN_HIS"/>
    <property type="match status" value="1"/>
</dbReference>
<dbReference type="GO" id="GO:0016705">
    <property type="term" value="F:oxidoreductase activity, acting on paired donors, with incorporation or reduction of molecular oxygen"/>
    <property type="evidence" value="ECO:0007669"/>
    <property type="project" value="InterPro"/>
</dbReference>
<dbReference type="InterPro" id="IPR036396">
    <property type="entry name" value="Cyt_P450_sf"/>
</dbReference>
<name>A0A7R8W1Q8_9CRUS</name>
<dbReference type="GO" id="GO:0006508">
    <property type="term" value="P:proteolysis"/>
    <property type="evidence" value="ECO:0007669"/>
    <property type="project" value="InterPro"/>
</dbReference>
<dbReference type="Gene3D" id="2.40.10.10">
    <property type="entry name" value="Trypsin-like serine proteases"/>
    <property type="match status" value="2"/>
</dbReference>
<dbReference type="GO" id="GO:0005102">
    <property type="term" value="F:signaling receptor binding"/>
    <property type="evidence" value="ECO:0007669"/>
    <property type="project" value="TreeGrafter"/>
</dbReference>
<keyword evidence="8" id="KW-0732">Signal</keyword>
<dbReference type="InterPro" id="IPR018056">
    <property type="entry name" value="Kringle_CS"/>
</dbReference>
<dbReference type="Gene3D" id="1.10.630.10">
    <property type="entry name" value="Cytochrome P450"/>
    <property type="match status" value="1"/>
</dbReference>
<dbReference type="InterPro" id="IPR043504">
    <property type="entry name" value="Peptidase_S1_PA_chymotrypsin"/>
</dbReference>
<dbReference type="PANTHER" id="PTHR24261:SF7">
    <property type="entry name" value="KRINGLE DOMAIN-CONTAINING PROTEIN"/>
    <property type="match status" value="1"/>
</dbReference>
<dbReference type="InterPro" id="IPR001314">
    <property type="entry name" value="Peptidase_S1A"/>
</dbReference>
<evidence type="ECO:0000256" key="5">
    <source>
        <dbReference type="ARBA" id="ARBA00023157"/>
    </source>
</evidence>
<accession>A0A7R8W1Q8</accession>
<dbReference type="AlphaFoldDB" id="A0A7R8W1Q8"/>
<comment type="caution">
    <text evidence="6">Lacks conserved residue(s) required for the propagation of feature annotation.</text>
</comment>
<evidence type="ECO:0000313" key="9">
    <source>
        <dbReference type="EMBL" id="CAD7222641.1"/>
    </source>
</evidence>
<keyword evidence="3" id="KW-0677">Repeat</keyword>
<dbReference type="Pfam" id="PF00067">
    <property type="entry name" value="p450"/>
    <property type="match status" value="1"/>
</dbReference>
<dbReference type="InterPro" id="IPR013806">
    <property type="entry name" value="Kringle-like"/>
</dbReference>
<feature type="compositionally biased region" description="Basic and acidic residues" evidence="7">
    <location>
        <begin position="1071"/>
        <end position="1089"/>
    </location>
</feature>
<dbReference type="PRINTS" id="PR00018">
    <property type="entry name" value="KRINGLE"/>
</dbReference>
<evidence type="ECO:0000256" key="4">
    <source>
        <dbReference type="ARBA" id="ARBA00023033"/>
    </source>
</evidence>
<keyword evidence="5" id="KW-1015">Disulfide bond</keyword>
<dbReference type="SUPFAM" id="SSF50494">
    <property type="entry name" value="Trypsin-like serine proteases"/>
    <property type="match status" value="1"/>
</dbReference>
<dbReference type="EMBL" id="OB660085">
    <property type="protein sequence ID" value="CAD7222641.1"/>
    <property type="molecule type" value="Genomic_DNA"/>
</dbReference>
<evidence type="ECO:0008006" key="10">
    <source>
        <dbReference type="Google" id="ProtNLM"/>
    </source>
</evidence>
<evidence type="ECO:0000256" key="7">
    <source>
        <dbReference type="SAM" id="MobiDB-lite"/>
    </source>
</evidence>
<keyword evidence="4" id="KW-0503">Monooxygenase</keyword>
<dbReference type="PRINTS" id="PR00722">
    <property type="entry name" value="CHYMOTRYPSIN"/>
</dbReference>
<feature type="chain" id="PRO_5043803550" description="Plasminogen" evidence="8">
    <location>
        <begin position="28"/>
        <end position="1089"/>
    </location>
</feature>
<keyword evidence="4" id="KW-0560">Oxidoreductase</keyword>
<evidence type="ECO:0000256" key="2">
    <source>
        <dbReference type="ARBA" id="ARBA00022572"/>
    </source>
</evidence>
<dbReference type="SMART" id="SM00020">
    <property type="entry name" value="Tryp_SPc"/>
    <property type="match status" value="1"/>
</dbReference>
<evidence type="ECO:0000256" key="6">
    <source>
        <dbReference type="PROSITE-ProRule" id="PRU00121"/>
    </source>
</evidence>
<gene>
    <name evidence="9" type="ORF">CTOB1V02_LOCUS643</name>
</gene>
<dbReference type="GO" id="GO:0020037">
    <property type="term" value="F:heme binding"/>
    <property type="evidence" value="ECO:0007669"/>
    <property type="project" value="InterPro"/>
</dbReference>
<dbReference type="InterPro" id="IPR050759">
    <property type="entry name" value="Serine_protease_kringle"/>
</dbReference>
<dbReference type="InterPro" id="IPR033116">
    <property type="entry name" value="TRYPSIN_SER"/>
</dbReference>
<keyword evidence="2 6" id="KW-0420">Kringle</keyword>
<dbReference type="GO" id="GO:0004497">
    <property type="term" value="F:monooxygenase activity"/>
    <property type="evidence" value="ECO:0007669"/>
    <property type="project" value="UniProtKB-KW"/>
</dbReference>
<comment type="similarity">
    <text evidence="1">Belongs to the cytochrome P450 family.</text>
</comment>
<sequence>MCLNGERKQRLMILALLLCGLVGLASSSNLCPGAITGRCIPDAQCQALGQKLPSVRFMASRTCDTPVSGVTYVCCERIRNCRASLDGKEYLGNRNVSETGLPCKPWRDLFTRFLQFPDGSPEKAKNFCRNAGQEPDVYCETEEGKQWCDVPLCPEVELPPPKVRVDADRRECRMDWTGKEYIGTLSMTSTGKQCQRWYRNLPHQPFGAATRDENFPDGSVSGALNYCRNPDGDPKGPWCYTTDGETKIDYCEVPFCPEANRTKPTVEEPSLQDLHQDNSVSEFNLQCIPGEHGNLYLGFKNVTVSGRSCRPWNDEDIEYESTNFKDEDRKNAWKNFCRYPPALEASWKQAVWCFTLDPEVPWDYCDVPRCPTDDCKLSQRGIEYRGVRSVTASGEPCKSWADPELKGAYEFPNAVGRTQARNHCRNPNGASRPWCYPEKSASKIWDYCDVPSCDSRQDRYKDFPPELGEILVRNSVDCAPSRPERTYVTGGVQVKRYKYPFLALLGTYSTSMATTHLFYFYCGGTLITREFVLTAAHCVFKIRPRVVRLREHNITGHHFSDLGDLIPIDLPVTDVILHPLYKNISYENDIALVKFDNPITRFDKTGKDSCQGDSGGPLIWDRLQESLEDSGVDELGVDFQLVGVVSGGVGCGLKGIPGVYTRVEFFLDWILNTVYERLYDISHYHLVLREIYYRYGPIARQILGSRFLVHVFEPEDARTLYASEDKMPTVPPLQETIGKYRSMRSLSLGLGFTNGEEWYRLRNAVKHMMLRVQSVRNYLPLIEGVADDFVGGRLASQRRSDGTIAGNLRDEVSKWSLESAGMLCFERRLGCLSAMGESWGQRMVQANREIFVLSGQLKFSLRLHEKCPSWVPETLFPKWKRVVEAEDFFHGETQKLVDSAVAEVEEGSAQQKNLGLTFISYLLSQEELSKKDVAIITQSLFGDGLSTTTPAVLFNLFCLATHPEAQDRARAEVLECVPDQGRGPVTPGVVDSMSYLKNCVKETFRLSEHCFHVVVSQHFYRILCNYKVDIQSVSITDLKATSTYMGIWWLGNLEFQFNFREEASLPTPNAHDPEKTVVDPSRRVTAQEE</sequence>
<feature type="region of interest" description="Disordered" evidence="7">
    <location>
        <begin position="1066"/>
        <end position="1089"/>
    </location>
</feature>
<evidence type="ECO:0000256" key="3">
    <source>
        <dbReference type="ARBA" id="ARBA00022737"/>
    </source>
</evidence>
<dbReference type="CDD" id="cd00108">
    <property type="entry name" value="KR"/>
    <property type="match status" value="2"/>
</dbReference>
<dbReference type="PROSITE" id="PS00135">
    <property type="entry name" value="TRYPSIN_SER"/>
    <property type="match status" value="1"/>
</dbReference>
<dbReference type="Pfam" id="PF00089">
    <property type="entry name" value="Trypsin"/>
    <property type="match status" value="2"/>
</dbReference>
<reference evidence="9" key="1">
    <citation type="submission" date="2020-11" db="EMBL/GenBank/DDBJ databases">
        <authorList>
            <person name="Tran Van P."/>
        </authorList>
    </citation>
    <scope>NUCLEOTIDE SEQUENCE</scope>
</reference>
<dbReference type="Pfam" id="PF00051">
    <property type="entry name" value="Kringle"/>
    <property type="match status" value="3"/>
</dbReference>
<dbReference type="InterPro" id="IPR001128">
    <property type="entry name" value="Cyt_P450"/>
</dbReference>
<organism evidence="9">
    <name type="scientific">Cyprideis torosa</name>
    <dbReference type="NCBI Taxonomy" id="163714"/>
    <lineage>
        <taxon>Eukaryota</taxon>
        <taxon>Metazoa</taxon>
        <taxon>Ecdysozoa</taxon>
        <taxon>Arthropoda</taxon>
        <taxon>Crustacea</taxon>
        <taxon>Oligostraca</taxon>
        <taxon>Ostracoda</taxon>
        <taxon>Podocopa</taxon>
        <taxon>Podocopida</taxon>
        <taxon>Cytherocopina</taxon>
        <taxon>Cytheroidea</taxon>
        <taxon>Cytherideidae</taxon>
        <taxon>Cyprideis</taxon>
    </lineage>
</organism>